<reference evidence="2" key="2">
    <citation type="submission" date="2009-11" db="EMBL/GenBank/DDBJ databases">
        <title>The Genome Sequence of Allomyces macrogynus strain ATCC 38327.</title>
        <authorList>
            <consortium name="The Broad Institute Genome Sequencing Platform"/>
            <person name="Russ C."/>
            <person name="Cuomo C."/>
            <person name="Shea T."/>
            <person name="Young S.K."/>
            <person name="Zeng Q."/>
            <person name="Koehrsen M."/>
            <person name="Haas B."/>
            <person name="Borodovsky M."/>
            <person name="Guigo R."/>
            <person name="Alvarado L."/>
            <person name="Berlin A."/>
            <person name="Borenstein D."/>
            <person name="Chen Z."/>
            <person name="Engels R."/>
            <person name="Freedman E."/>
            <person name="Gellesch M."/>
            <person name="Goldberg J."/>
            <person name="Griggs A."/>
            <person name="Gujja S."/>
            <person name="Heiman D."/>
            <person name="Hepburn T."/>
            <person name="Howarth C."/>
            <person name="Jen D."/>
            <person name="Larson L."/>
            <person name="Lewis B."/>
            <person name="Mehta T."/>
            <person name="Park D."/>
            <person name="Pearson M."/>
            <person name="Roberts A."/>
            <person name="Saif S."/>
            <person name="Shenoy N."/>
            <person name="Sisk P."/>
            <person name="Stolte C."/>
            <person name="Sykes S."/>
            <person name="Walk T."/>
            <person name="White J."/>
            <person name="Yandava C."/>
            <person name="Burger G."/>
            <person name="Gray M.W."/>
            <person name="Holland P.W.H."/>
            <person name="King N."/>
            <person name="Lang F.B.F."/>
            <person name="Roger A.J."/>
            <person name="Ruiz-Trillo I."/>
            <person name="Lander E."/>
            <person name="Nusbaum C."/>
        </authorList>
    </citation>
    <scope>NUCLEOTIDE SEQUENCE [LARGE SCALE GENOMIC DNA]</scope>
    <source>
        <strain evidence="2">ATCC 38327</strain>
    </source>
</reference>
<proteinExistence type="predicted"/>
<evidence type="ECO:0000313" key="1">
    <source>
        <dbReference type="EMBL" id="KNE57319.1"/>
    </source>
</evidence>
<dbReference type="VEuPathDB" id="FungiDB:AMAG_18039"/>
<accession>A0A0L0S4L4</accession>
<dbReference type="Proteomes" id="UP000054350">
    <property type="component" value="Unassembled WGS sequence"/>
</dbReference>
<reference evidence="1 2" key="1">
    <citation type="submission" date="2009-11" db="EMBL/GenBank/DDBJ databases">
        <title>Annotation of Allomyces macrogynus ATCC 38327.</title>
        <authorList>
            <consortium name="The Broad Institute Genome Sequencing Platform"/>
            <person name="Russ C."/>
            <person name="Cuomo C."/>
            <person name="Burger G."/>
            <person name="Gray M.W."/>
            <person name="Holland P.W.H."/>
            <person name="King N."/>
            <person name="Lang F.B.F."/>
            <person name="Roger A.J."/>
            <person name="Ruiz-Trillo I."/>
            <person name="Young S.K."/>
            <person name="Zeng Q."/>
            <person name="Gargeya S."/>
            <person name="Fitzgerald M."/>
            <person name="Haas B."/>
            <person name="Abouelleil A."/>
            <person name="Alvarado L."/>
            <person name="Arachchi H.M."/>
            <person name="Berlin A."/>
            <person name="Chapman S.B."/>
            <person name="Gearin G."/>
            <person name="Goldberg J."/>
            <person name="Griggs A."/>
            <person name="Gujja S."/>
            <person name="Hansen M."/>
            <person name="Heiman D."/>
            <person name="Howarth C."/>
            <person name="Larimer J."/>
            <person name="Lui A."/>
            <person name="MacDonald P.J.P."/>
            <person name="McCowen C."/>
            <person name="Montmayeur A."/>
            <person name="Murphy C."/>
            <person name="Neiman D."/>
            <person name="Pearson M."/>
            <person name="Priest M."/>
            <person name="Roberts A."/>
            <person name="Saif S."/>
            <person name="Shea T."/>
            <person name="Sisk P."/>
            <person name="Stolte C."/>
            <person name="Sykes S."/>
            <person name="Wortman J."/>
            <person name="Nusbaum C."/>
            <person name="Birren B."/>
        </authorList>
    </citation>
    <scope>NUCLEOTIDE SEQUENCE [LARGE SCALE GENOMIC DNA]</scope>
    <source>
        <strain evidence="1 2">ATCC 38327</strain>
    </source>
</reference>
<gene>
    <name evidence="1" type="ORF">AMAG_18039</name>
</gene>
<name>A0A0L0S4L4_ALLM3</name>
<evidence type="ECO:0000313" key="2">
    <source>
        <dbReference type="Proteomes" id="UP000054350"/>
    </source>
</evidence>
<keyword evidence="2" id="KW-1185">Reference proteome</keyword>
<protein>
    <submittedName>
        <fullName evidence="1">Uncharacterized protein</fullName>
    </submittedName>
</protein>
<organism evidence="1 2">
    <name type="scientific">Allomyces macrogynus (strain ATCC 38327)</name>
    <name type="common">Allomyces javanicus var. macrogynus</name>
    <dbReference type="NCBI Taxonomy" id="578462"/>
    <lineage>
        <taxon>Eukaryota</taxon>
        <taxon>Fungi</taxon>
        <taxon>Fungi incertae sedis</taxon>
        <taxon>Blastocladiomycota</taxon>
        <taxon>Blastocladiomycetes</taxon>
        <taxon>Blastocladiales</taxon>
        <taxon>Blastocladiaceae</taxon>
        <taxon>Allomyces</taxon>
    </lineage>
</organism>
<dbReference type="EMBL" id="GG745331">
    <property type="protein sequence ID" value="KNE57319.1"/>
    <property type="molecule type" value="Genomic_DNA"/>
</dbReference>
<sequence length="51" mass="5610">MCDPRDKHGCILRHIDGHLADFAVASMSHGMARPTIRLRPCRTQVPGGQAK</sequence>
<dbReference type="AlphaFoldDB" id="A0A0L0S4L4"/>